<proteinExistence type="predicted"/>
<dbReference type="AlphaFoldDB" id="A0AAN6P766"/>
<dbReference type="NCBIfam" id="TIGR00322">
    <property type="entry name" value="diphth2_R"/>
    <property type="match status" value="1"/>
</dbReference>
<dbReference type="SFLD" id="SFLDS00032">
    <property type="entry name" value="Radical_SAM_3-amino-3-carboxyp"/>
    <property type="match status" value="1"/>
</dbReference>
<evidence type="ECO:0000256" key="4">
    <source>
        <dbReference type="SAM" id="MobiDB-lite"/>
    </source>
</evidence>
<dbReference type="Gene3D" id="3.40.50.11840">
    <property type="entry name" value="Diphthamide synthesis DPH1/DPH2 domain 1"/>
    <property type="match status" value="1"/>
</dbReference>
<dbReference type="PANTHER" id="PTHR10762:SF2">
    <property type="entry name" value="2-(3-AMINO-3-CARBOXYPROPYL)HISTIDINE SYNTHASE SUBUNIT 2"/>
    <property type="match status" value="1"/>
</dbReference>
<feature type="non-terminal residue" evidence="5">
    <location>
        <position position="230"/>
    </location>
</feature>
<reference evidence="6" key="1">
    <citation type="journal article" date="2023" name="Mol. Phylogenet. Evol.">
        <title>Genome-scale phylogeny and comparative genomics of the fungal order Sordariales.</title>
        <authorList>
            <person name="Hensen N."/>
            <person name="Bonometti L."/>
            <person name="Westerberg I."/>
            <person name="Brannstrom I.O."/>
            <person name="Guillou S."/>
            <person name="Cros-Aarteil S."/>
            <person name="Calhoun S."/>
            <person name="Haridas S."/>
            <person name="Kuo A."/>
            <person name="Mondo S."/>
            <person name="Pangilinan J."/>
            <person name="Riley R."/>
            <person name="LaButti K."/>
            <person name="Andreopoulos B."/>
            <person name="Lipzen A."/>
            <person name="Chen C."/>
            <person name="Yan M."/>
            <person name="Daum C."/>
            <person name="Ng V."/>
            <person name="Clum A."/>
            <person name="Steindorff A."/>
            <person name="Ohm R.A."/>
            <person name="Martin F."/>
            <person name="Silar P."/>
            <person name="Natvig D.O."/>
            <person name="Lalanne C."/>
            <person name="Gautier V."/>
            <person name="Ament-Velasquez S.L."/>
            <person name="Kruys A."/>
            <person name="Hutchinson M.I."/>
            <person name="Powell A.J."/>
            <person name="Barry K."/>
            <person name="Miller A.N."/>
            <person name="Grigoriev I.V."/>
            <person name="Debuchy R."/>
            <person name="Gladieux P."/>
            <person name="Hiltunen Thoren M."/>
            <person name="Johannesson H."/>
        </authorList>
    </citation>
    <scope>NUCLEOTIDE SEQUENCE [LARGE SCALE GENOMIC DNA]</scope>
    <source>
        <strain evidence="6">CBS 284.82</strain>
    </source>
</reference>
<feature type="region of interest" description="Disordered" evidence="4">
    <location>
        <begin position="208"/>
        <end position="230"/>
    </location>
</feature>
<evidence type="ECO:0000256" key="3">
    <source>
        <dbReference type="ARBA" id="ARBA00080784"/>
    </source>
</evidence>
<organism evidence="5 6">
    <name type="scientific">Parachaetomium inaequale</name>
    <dbReference type="NCBI Taxonomy" id="2588326"/>
    <lineage>
        <taxon>Eukaryota</taxon>
        <taxon>Fungi</taxon>
        <taxon>Dikarya</taxon>
        <taxon>Ascomycota</taxon>
        <taxon>Pezizomycotina</taxon>
        <taxon>Sordariomycetes</taxon>
        <taxon>Sordariomycetidae</taxon>
        <taxon>Sordariales</taxon>
        <taxon>Chaetomiaceae</taxon>
        <taxon>Parachaetomium</taxon>
    </lineage>
</organism>
<dbReference type="InterPro" id="IPR042263">
    <property type="entry name" value="DPH1/DPH2_1"/>
</dbReference>
<comment type="subunit">
    <text evidence="1">Component of the 2-(3-amino-3-carboxypropyl)histidine synthase complex composed of DPH1, DPH2, DPH3 and a NADH-dependent reductase, predominantly CBR1.</text>
</comment>
<dbReference type="EMBL" id="MU854557">
    <property type="protein sequence ID" value="KAK4033019.1"/>
    <property type="molecule type" value="Genomic_DNA"/>
</dbReference>
<sequence length="230" mass="25268">MAAELSAAPVLSTPAEHVFEYAVASETETQSPPRPDDELRDLYEIARTAREVRHGGWKRIALQFPDHMLRDGPRVVQALNAELESLPGATDAASHPERIYILADTSYSACCVDEIAAEHVDADVVVHYGRSCLSPTSRLPVIYVFTHHDLDHNEALAAFEKQYPKKDTKAVLMADVTYQDHIPALASALHTRGYTNLLSTAIIHDPTGPIPNRKLVSPQETTTDTPPPST</sequence>
<name>A0AAN6P766_9PEZI</name>
<evidence type="ECO:0000256" key="1">
    <source>
        <dbReference type="ARBA" id="ARBA00034128"/>
    </source>
</evidence>
<dbReference type="GO" id="GO:0090560">
    <property type="term" value="F:2-(3-amino-3-carboxypropyl)histidine synthase activity"/>
    <property type="evidence" value="ECO:0007669"/>
    <property type="project" value="InterPro"/>
</dbReference>
<evidence type="ECO:0000313" key="6">
    <source>
        <dbReference type="Proteomes" id="UP001303115"/>
    </source>
</evidence>
<dbReference type="Pfam" id="PF01866">
    <property type="entry name" value="Diphthamide_syn"/>
    <property type="match status" value="1"/>
</dbReference>
<accession>A0AAN6P766</accession>
<protein>
    <recommendedName>
        <fullName evidence="3">S-adenosyl-L-methionine:L-histidine 3-amino-3-carboxypropyltransferase 2</fullName>
    </recommendedName>
</protein>
<dbReference type="InterPro" id="IPR016435">
    <property type="entry name" value="DPH1/DPH2"/>
</dbReference>
<gene>
    <name evidence="5" type="ORF">C8A01DRAFT_40514</name>
</gene>
<dbReference type="GO" id="GO:0017183">
    <property type="term" value="P:protein histidyl modification to diphthamide"/>
    <property type="evidence" value="ECO:0007669"/>
    <property type="project" value="InterPro"/>
</dbReference>
<comment type="function">
    <text evidence="2">Required for the first step of diphthamide biosynthesis, a post-translational modification of histidine which occurs in elongation factor 2. DPH1 and DPH2 transfer a 3-amino-3-carboxypropyl (ACP) group from S-adenosyl-L-methionine (SAM) to a histidine residue, the reaction is assisted by a reduction system comprising DPH3 and a NADH-dependent reductase, predominantly CBR1. Facilitates the reduction of the catalytic iron-sulfur cluster found in the DPH1 subunit.</text>
</comment>
<dbReference type="FunFam" id="3.40.50.11840:FF:000002">
    <property type="entry name" value="2-(3-amino-3-carboxypropyl)histidine synthase subunit 2"/>
    <property type="match status" value="1"/>
</dbReference>
<evidence type="ECO:0000313" key="5">
    <source>
        <dbReference type="EMBL" id="KAK4033019.1"/>
    </source>
</evidence>
<keyword evidence="6" id="KW-1185">Reference proteome</keyword>
<evidence type="ECO:0000256" key="2">
    <source>
        <dbReference type="ARBA" id="ARBA00054092"/>
    </source>
</evidence>
<dbReference type="PANTHER" id="PTHR10762">
    <property type="entry name" value="DIPHTHAMIDE BIOSYNTHESIS PROTEIN"/>
    <property type="match status" value="1"/>
</dbReference>
<dbReference type="Proteomes" id="UP001303115">
    <property type="component" value="Unassembled WGS sequence"/>
</dbReference>
<comment type="caution">
    <text evidence="5">The sequence shown here is derived from an EMBL/GenBank/DDBJ whole genome shotgun (WGS) entry which is preliminary data.</text>
</comment>